<evidence type="ECO:0000256" key="2">
    <source>
        <dbReference type="SAM" id="MobiDB-lite"/>
    </source>
</evidence>
<dbReference type="Pfam" id="PF06810">
    <property type="entry name" value="Phage_scaffold"/>
    <property type="match status" value="1"/>
</dbReference>
<dbReference type="AlphaFoldDB" id="A0A1W1V2A3"/>
<proteinExistence type="predicted"/>
<accession>A0A1W1V2A3</accession>
<dbReference type="OrthoDB" id="2365850at2"/>
<dbReference type="Proteomes" id="UP000192368">
    <property type="component" value="Unassembled WGS sequence"/>
</dbReference>
<gene>
    <name evidence="3" type="ORF">SAMN00017477_1033</name>
</gene>
<keyword evidence="1" id="KW-0175">Coiled coil</keyword>
<dbReference type="RefSeq" id="WP_004822501.1">
    <property type="nucleotide sequence ID" value="NZ_FWWR01000009.1"/>
</dbReference>
<feature type="region of interest" description="Disordered" evidence="2">
    <location>
        <begin position="141"/>
        <end position="172"/>
    </location>
</feature>
<dbReference type="EMBL" id="FWWR01000009">
    <property type="protein sequence ID" value="SMB87151.1"/>
    <property type="molecule type" value="Genomic_DNA"/>
</dbReference>
<protein>
    <submittedName>
        <fullName evidence="3">Phage minor structural protein GP20</fullName>
    </submittedName>
</protein>
<organism evidence="3 4">
    <name type="scientific">Peptoniphilus asaccharolyticus DSM 20463</name>
    <dbReference type="NCBI Taxonomy" id="573058"/>
    <lineage>
        <taxon>Bacteria</taxon>
        <taxon>Bacillati</taxon>
        <taxon>Bacillota</taxon>
        <taxon>Tissierellia</taxon>
        <taxon>Tissierellales</taxon>
        <taxon>Peptoniphilaceae</taxon>
        <taxon>Peptoniphilus</taxon>
    </lineage>
</organism>
<evidence type="ECO:0000256" key="1">
    <source>
        <dbReference type="SAM" id="Coils"/>
    </source>
</evidence>
<dbReference type="InterPro" id="IPR009636">
    <property type="entry name" value="SCAF"/>
</dbReference>
<feature type="coiled-coil region" evidence="1">
    <location>
        <begin position="27"/>
        <end position="90"/>
    </location>
</feature>
<evidence type="ECO:0000313" key="3">
    <source>
        <dbReference type="EMBL" id="SMB87151.1"/>
    </source>
</evidence>
<keyword evidence="4" id="KW-1185">Reference proteome</keyword>
<evidence type="ECO:0000313" key="4">
    <source>
        <dbReference type="Proteomes" id="UP000192368"/>
    </source>
</evidence>
<sequence>MKREFLEGLGLDKDAIDKIMAENGNDINAEKAKAIAKDEEIKTLQEQISVANKEIKSYKDMNIEDIQKSVETWKATAKEHEKALTNLKNDTALKEAIRTYGSLDDDVLMKLINKENIKFNDDGISGLKEQVEALKESKPYLFKDDSNNGSDNRFNAHEPPTPEGGGASAMESTIASIFSN</sequence>
<dbReference type="STRING" id="573058.SAMN00017477_1033"/>
<reference evidence="4" key="1">
    <citation type="submission" date="2017-04" db="EMBL/GenBank/DDBJ databases">
        <authorList>
            <person name="Varghese N."/>
            <person name="Submissions S."/>
        </authorList>
    </citation>
    <scope>NUCLEOTIDE SEQUENCE [LARGE SCALE GENOMIC DNA]</scope>
    <source>
        <strain evidence="4">DSM 20463</strain>
    </source>
</reference>
<name>A0A1W1V2A3_PEPAS</name>